<feature type="domain" description="Histidine kinase" evidence="6">
    <location>
        <begin position="489"/>
        <end position="712"/>
    </location>
</feature>
<feature type="compositionally biased region" description="Basic and acidic residues" evidence="4">
    <location>
        <begin position="247"/>
        <end position="270"/>
    </location>
</feature>
<keyword evidence="1 3" id="KW-0597">Phosphoprotein</keyword>
<dbReference type="SMART" id="SM00387">
    <property type="entry name" value="HATPase_c"/>
    <property type="match status" value="1"/>
</dbReference>
<reference evidence="8 9" key="1">
    <citation type="submission" date="2013-03" db="EMBL/GenBank/DDBJ databases">
        <title>The Genome Sequence of Capronia epimyces CBS 606.96.</title>
        <authorList>
            <consortium name="The Broad Institute Genomics Platform"/>
            <person name="Cuomo C."/>
            <person name="de Hoog S."/>
            <person name="Gorbushina A."/>
            <person name="Walker B."/>
            <person name="Young S.K."/>
            <person name="Zeng Q."/>
            <person name="Gargeya S."/>
            <person name="Fitzgerald M."/>
            <person name="Haas B."/>
            <person name="Abouelleil A."/>
            <person name="Allen A.W."/>
            <person name="Alvarado L."/>
            <person name="Arachchi H.M."/>
            <person name="Berlin A.M."/>
            <person name="Chapman S.B."/>
            <person name="Gainer-Dewar J."/>
            <person name="Goldberg J."/>
            <person name="Griggs A."/>
            <person name="Gujja S."/>
            <person name="Hansen M."/>
            <person name="Howarth C."/>
            <person name="Imamovic A."/>
            <person name="Ireland A."/>
            <person name="Larimer J."/>
            <person name="McCowan C."/>
            <person name="Murphy C."/>
            <person name="Pearson M."/>
            <person name="Poon T.W."/>
            <person name="Priest M."/>
            <person name="Roberts A."/>
            <person name="Saif S."/>
            <person name="Shea T."/>
            <person name="Sisk P."/>
            <person name="Sykes S."/>
            <person name="Wortman J."/>
            <person name="Nusbaum C."/>
            <person name="Birren B."/>
        </authorList>
    </citation>
    <scope>NUCLEOTIDE SEQUENCE [LARGE SCALE GENOMIC DNA]</scope>
    <source>
        <strain evidence="8 9">CBS 606.96</strain>
    </source>
</reference>
<feature type="transmembrane region" description="Helical" evidence="5">
    <location>
        <begin position="326"/>
        <end position="344"/>
    </location>
</feature>
<feature type="transmembrane region" description="Helical" evidence="5">
    <location>
        <begin position="23"/>
        <end position="42"/>
    </location>
</feature>
<evidence type="ECO:0000256" key="2">
    <source>
        <dbReference type="ARBA" id="ARBA00023012"/>
    </source>
</evidence>
<dbReference type="Proteomes" id="UP000019478">
    <property type="component" value="Unassembled WGS sequence"/>
</dbReference>
<dbReference type="PROSITE" id="PS50110">
    <property type="entry name" value="RESPONSE_REGULATORY"/>
    <property type="match status" value="1"/>
</dbReference>
<feature type="transmembrane region" description="Helical" evidence="5">
    <location>
        <begin position="54"/>
        <end position="77"/>
    </location>
</feature>
<feature type="compositionally biased region" description="Polar residues" evidence="4">
    <location>
        <begin position="271"/>
        <end position="282"/>
    </location>
</feature>
<dbReference type="SUPFAM" id="SSF47384">
    <property type="entry name" value="Homodimeric domain of signal transducing histidine kinase"/>
    <property type="match status" value="1"/>
</dbReference>
<proteinExistence type="predicted"/>
<evidence type="ECO:0000256" key="5">
    <source>
        <dbReference type="SAM" id="Phobius"/>
    </source>
</evidence>
<feature type="transmembrane region" description="Helical" evidence="5">
    <location>
        <begin position="97"/>
        <end position="118"/>
    </location>
</feature>
<organism evidence="8 9">
    <name type="scientific">Capronia epimyces CBS 606.96</name>
    <dbReference type="NCBI Taxonomy" id="1182542"/>
    <lineage>
        <taxon>Eukaryota</taxon>
        <taxon>Fungi</taxon>
        <taxon>Dikarya</taxon>
        <taxon>Ascomycota</taxon>
        <taxon>Pezizomycotina</taxon>
        <taxon>Eurotiomycetes</taxon>
        <taxon>Chaetothyriomycetidae</taxon>
        <taxon>Chaetothyriales</taxon>
        <taxon>Herpotrichiellaceae</taxon>
        <taxon>Capronia</taxon>
    </lineage>
</organism>
<dbReference type="RefSeq" id="XP_007731259.1">
    <property type="nucleotide sequence ID" value="XM_007733069.1"/>
</dbReference>
<keyword evidence="9" id="KW-1185">Reference proteome</keyword>
<dbReference type="PROSITE" id="PS50109">
    <property type="entry name" value="HIS_KIN"/>
    <property type="match status" value="1"/>
</dbReference>
<dbReference type="Gene3D" id="1.10.287.130">
    <property type="match status" value="1"/>
</dbReference>
<dbReference type="Pfam" id="PF00512">
    <property type="entry name" value="HisKA"/>
    <property type="match status" value="1"/>
</dbReference>
<feature type="transmembrane region" description="Helical" evidence="5">
    <location>
        <begin position="426"/>
        <end position="445"/>
    </location>
</feature>
<dbReference type="Gene3D" id="3.40.50.2300">
    <property type="match status" value="1"/>
</dbReference>
<dbReference type="InterPro" id="IPR003594">
    <property type="entry name" value="HATPase_dom"/>
</dbReference>
<dbReference type="PRINTS" id="PR00344">
    <property type="entry name" value="BCTRLSENSOR"/>
</dbReference>
<dbReference type="SUPFAM" id="SSF55874">
    <property type="entry name" value="ATPase domain of HSP90 chaperone/DNA topoisomerase II/histidine kinase"/>
    <property type="match status" value="1"/>
</dbReference>
<dbReference type="Pfam" id="PF03707">
    <property type="entry name" value="MHYT"/>
    <property type="match status" value="2"/>
</dbReference>
<dbReference type="AlphaFoldDB" id="W9YAL3"/>
<dbReference type="InterPro" id="IPR005467">
    <property type="entry name" value="His_kinase_dom"/>
</dbReference>
<dbReference type="InterPro" id="IPR005330">
    <property type="entry name" value="MHYT_dom"/>
</dbReference>
<dbReference type="PANTHER" id="PTHR45339:SF1">
    <property type="entry name" value="HYBRID SIGNAL TRANSDUCTION HISTIDINE KINASE J"/>
    <property type="match status" value="1"/>
</dbReference>
<feature type="region of interest" description="Disordered" evidence="4">
    <location>
        <begin position="134"/>
        <end position="155"/>
    </location>
</feature>
<evidence type="ECO:0000313" key="9">
    <source>
        <dbReference type="Proteomes" id="UP000019478"/>
    </source>
</evidence>
<dbReference type="CDD" id="cd17546">
    <property type="entry name" value="REC_hyHK_CKI1_RcsC-like"/>
    <property type="match status" value="1"/>
</dbReference>
<feature type="modified residue" description="4-aspartylphosphate" evidence="3">
    <location>
        <position position="926"/>
    </location>
</feature>
<evidence type="ECO:0008006" key="10">
    <source>
        <dbReference type="Google" id="ProtNLM"/>
    </source>
</evidence>
<dbReference type="InterPro" id="IPR004358">
    <property type="entry name" value="Sig_transdc_His_kin-like_C"/>
</dbReference>
<keyword evidence="5" id="KW-1133">Transmembrane helix</keyword>
<dbReference type="InterPro" id="IPR001789">
    <property type="entry name" value="Sig_transdc_resp-reg_receiver"/>
</dbReference>
<comment type="caution">
    <text evidence="8">The sequence shown here is derived from an EMBL/GenBank/DDBJ whole genome shotgun (WGS) entry which is preliminary data.</text>
</comment>
<dbReference type="PANTHER" id="PTHR45339">
    <property type="entry name" value="HYBRID SIGNAL TRANSDUCTION HISTIDINE KINASE J"/>
    <property type="match status" value="1"/>
</dbReference>
<feature type="domain" description="Response regulatory" evidence="7">
    <location>
        <begin position="875"/>
        <end position="997"/>
    </location>
</feature>
<feature type="transmembrane region" description="Helical" evidence="5">
    <location>
        <begin position="387"/>
        <end position="406"/>
    </location>
</feature>
<feature type="region of interest" description="Disordered" evidence="4">
    <location>
        <begin position="167"/>
        <end position="195"/>
    </location>
</feature>
<keyword evidence="2" id="KW-0902">Two-component regulatory system</keyword>
<dbReference type="SMART" id="SM00448">
    <property type="entry name" value="REC"/>
    <property type="match status" value="1"/>
</dbReference>
<dbReference type="eggNOG" id="KOG0519">
    <property type="taxonomic scope" value="Eukaryota"/>
</dbReference>
<sequence>MASETMTDQLQAQLPLRRLEPHWNYTLIAASVAVSLLGAFTSTQMMCQARTARYFSGVLVWTILGSLTFGFCSIWSLHFIATLACELDVRVGLDVPLTILSAVLAVSFTFAALSSDLLRNRYMRLVRKSKHNARRESRREAVGAQTLPFHDDDPSTDALLDSHASEIAEEDGPPGKPNELRHGDTRGDGLLVRQGRGRGISLGPLEEHFGAVDGAIVRLESGTPQSFSLSRSPNPGGRKPLGTHSDVLMHEDSFRDSDSLPRSFTDEIPSRRSSATLGSDGSGSVSLPAFLNFRVPKTSTYSTTEAMTGIVGLIYRGATFRNFSTGFVWSLAITTMHYVGVFALKIPQGYITLRPFIVLLSASISWLVCTLGSILIPQIEVNLTQQLAFSVVASAGVAAKHFTGIYATTFWSRASPSEDHGYPPNLAVAVSCIAIVTCIFANGLLAHSATVARNKLAEIVQTKRKLWAAIAQKQNAEAAAHARSEFIASASHEIRTPLHQLQGYSDLLSRVRLSDEARLLLLAIQQATRSLSMITANVLDWSRLEKGEAICRPTNIDFRQVCESILTILPNTDEEAGTELMIAVAPEVSKSLFLDETYLQRVLMNLLTNALKFTQSGYVLLLVEMKDQALKITVKDSGFGIPESFLPHLFEPFKQAQTRGAERGTGLGLAIIRQLLDKMEGTIEVESQCRQTDEVGLEKCGSTFTVNIPISAPSGPPQSLSSLGPKRQIAFYGAPDGRFFEGLHLAWQAFGFELIRADPDSDMSDSWGFIWTDIMFLQAHPLVTQRLLQLRNPPVLVSYDSQLVLDRTIGSIPPAHMIPIRRPFVWHRMVDTISSAIQLGRASVDRSVRFAPVVDVVDIRNGRTSGEDDILRGETILLVEDNKINQKLGVKMLKTLGYNVIVADDGQEAIEKIIEMDQDIDLVLMDQSMPHKDGITATKEIREMELQGRLSRKRPIIMVTAVVGPDAQALCMSAGADAFLPKPLALSKLEHTLKAFFGHGYAYAQSTSR</sequence>
<name>W9YAL3_9EURO</name>
<evidence type="ECO:0000259" key="6">
    <source>
        <dbReference type="PROSITE" id="PS50109"/>
    </source>
</evidence>
<dbReference type="GeneID" id="19167059"/>
<evidence type="ECO:0000256" key="1">
    <source>
        <dbReference type="ARBA" id="ARBA00022553"/>
    </source>
</evidence>
<dbReference type="CDD" id="cd00082">
    <property type="entry name" value="HisKA"/>
    <property type="match status" value="1"/>
</dbReference>
<dbReference type="HOGENOM" id="CLU_007057_0_0_1"/>
<feature type="compositionally biased region" description="Polar residues" evidence="4">
    <location>
        <begin position="224"/>
        <end position="233"/>
    </location>
</feature>
<dbReference type="InterPro" id="IPR003661">
    <property type="entry name" value="HisK_dim/P_dom"/>
</dbReference>
<accession>W9YAL3</accession>
<dbReference type="GO" id="GO:0000155">
    <property type="term" value="F:phosphorelay sensor kinase activity"/>
    <property type="evidence" value="ECO:0007669"/>
    <property type="project" value="InterPro"/>
</dbReference>
<dbReference type="InterPro" id="IPR011006">
    <property type="entry name" value="CheY-like_superfamily"/>
</dbReference>
<evidence type="ECO:0000313" key="8">
    <source>
        <dbReference type="EMBL" id="EXJ89862.1"/>
    </source>
</evidence>
<keyword evidence="5" id="KW-0472">Membrane</keyword>
<dbReference type="SMART" id="SM00388">
    <property type="entry name" value="HisKA"/>
    <property type="match status" value="1"/>
</dbReference>
<dbReference type="InterPro" id="IPR036890">
    <property type="entry name" value="HATPase_C_sf"/>
</dbReference>
<evidence type="ECO:0000259" key="7">
    <source>
        <dbReference type="PROSITE" id="PS50110"/>
    </source>
</evidence>
<keyword evidence="5" id="KW-0812">Transmembrane</keyword>
<dbReference type="InterPro" id="IPR036097">
    <property type="entry name" value="HisK_dim/P_sf"/>
</dbReference>
<dbReference type="Pfam" id="PF02518">
    <property type="entry name" value="HATPase_c"/>
    <property type="match status" value="1"/>
</dbReference>
<dbReference type="STRING" id="1182542.W9YAL3"/>
<dbReference type="SUPFAM" id="SSF52172">
    <property type="entry name" value="CheY-like"/>
    <property type="match status" value="1"/>
</dbReference>
<feature type="compositionally biased region" description="Basic and acidic residues" evidence="4">
    <location>
        <begin position="178"/>
        <end position="187"/>
    </location>
</feature>
<protein>
    <recommendedName>
        <fullName evidence="10">Histidine kinase</fullName>
    </recommendedName>
</protein>
<dbReference type="Pfam" id="PF00072">
    <property type="entry name" value="Response_reg"/>
    <property type="match status" value="1"/>
</dbReference>
<evidence type="ECO:0000256" key="4">
    <source>
        <dbReference type="SAM" id="MobiDB-lite"/>
    </source>
</evidence>
<gene>
    <name evidence="8" type="ORF">A1O3_02929</name>
</gene>
<feature type="region of interest" description="Disordered" evidence="4">
    <location>
        <begin position="224"/>
        <end position="282"/>
    </location>
</feature>
<evidence type="ECO:0000256" key="3">
    <source>
        <dbReference type="PROSITE-ProRule" id="PRU00169"/>
    </source>
</evidence>
<dbReference type="OrthoDB" id="60033at2759"/>
<feature type="transmembrane region" description="Helical" evidence="5">
    <location>
        <begin position="356"/>
        <end position="375"/>
    </location>
</feature>
<dbReference type="Gene3D" id="3.30.565.10">
    <property type="entry name" value="Histidine kinase-like ATPase, C-terminal domain"/>
    <property type="match status" value="1"/>
</dbReference>
<dbReference type="EMBL" id="AMGY01000002">
    <property type="protein sequence ID" value="EXJ89862.1"/>
    <property type="molecule type" value="Genomic_DNA"/>
</dbReference>